<dbReference type="STRING" id="6290.A0A0N4X995"/>
<feature type="domain" description="Peptidase M12A" evidence="6">
    <location>
        <begin position="1"/>
        <end position="32"/>
    </location>
</feature>
<organism evidence="9">
    <name type="scientific">Haemonchus placei</name>
    <name type="common">Barber's pole worm</name>
    <dbReference type="NCBI Taxonomy" id="6290"/>
    <lineage>
        <taxon>Eukaryota</taxon>
        <taxon>Metazoa</taxon>
        <taxon>Ecdysozoa</taxon>
        <taxon>Nematoda</taxon>
        <taxon>Chromadorea</taxon>
        <taxon>Rhabditida</taxon>
        <taxon>Rhabditina</taxon>
        <taxon>Rhabditomorpha</taxon>
        <taxon>Strongyloidea</taxon>
        <taxon>Trichostrongylidae</taxon>
        <taxon>Haemonchus</taxon>
    </lineage>
</organism>
<feature type="region of interest" description="Disordered" evidence="4">
    <location>
        <begin position="192"/>
        <end position="240"/>
    </location>
</feature>
<reference evidence="7 8" key="2">
    <citation type="submission" date="2018-11" db="EMBL/GenBank/DDBJ databases">
        <authorList>
            <consortium name="Pathogen Informatics"/>
        </authorList>
    </citation>
    <scope>NUCLEOTIDE SEQUENCE [LARGE SCALE GENOMIC DNA]</scope>
    <source>
        <strain evidence="7 8">MHpl1</strain>
    </source>
</reference>
<dbReference type="EMBL" id="UZAF01022728">
    <property type="protein sequence ID" value="VDO86823.1"/>
    <property type="molecule type" value="Genomic_DNA"/>
</dbReference>
<dbReference type="InterPro" id="IPR044149">
    <property type="entry name" value="Nitrilases_CHs"/>
</dbReference>
<protein>
    <submittedName>
        <fullName evidence="9">CN hydrolase domain-containing protein</fullName>
    </submittedName>
</protein>
<evidence type="ECO:0000313" key="7">
    <source>
        <dbReference type="EMBL" id="VDO86823.1"/>
    </source>
</evidence>
<dbReference type="InterPro" id="IPR036526">
    <property type="entry name" value="C-N_Hydrolase_sf"/>
</dbReference>
<dbReference type="PROSITE" id="PS50263">
    <property type="entry name" value="CN_HYDROLASE"/>
    <property type="match status" value="1"/>
</dbReference>
<dbReference type="InterPro" id="IPR003010">
    <property type="entry name" value="C-N_Hydrolase"/>
</dbReference>
<dbReference type="PROSITE" id="PS51864">
    <property type="entry name" value="ASTACIN"/>
    <property type="match status" value="1"/>
</dbReference>
<dbReference type="InterPro" id="IPR001506">
    <property type="entry name" value="Peptidase_M12A"/>
</dbReference>
<evidence type="ECO:0000313" key="9">
    <source>
        <dbReference type="WBParaSite" id="HPLM_0002093701-mRNA-1"/>
    </source>
</evidence>
<dbReference type="SUPFAM" id="SSF56317">
    <property type="entry name" value="Carbon-nitrogen hydrolase"/>
    <property type="match status" value="1"/>
</dbReference>
<dbReference type="Gene3D" id="3.60.110.10">
    <property type="entry name" value="Carbon-nitrogen hydrolase"/>
    <property type="match status" value="1"/>
</dbReference>
<dbReference type="AlphaFoldDB" id="A0A0N4X995"/>
<sequence>MVPFNIDYQETLGSHFMSFIDLSMVNELYGCKKICEATKSAQCEMGGFPNPNDCSKCVCPGGYAGDTCNERPDEGCGSKIDATPEWKELTDVLGNYGVWQPLEDYTKCYYWIESPENTDIVVEIVSLVGHQAVDGCIFTGVEIKTNEDQKLTGFRFCAPQDAGKTLVSSSNRVPIITWNKIARSTTVLRFRHVPAAKPRPSSSTHRKTIERSTTTSSTKTPSSTAPTPSTAPPPCTTTDHPSSVLFQMSIAIVQAGSILYDTPATLDKLERLTKEATDKGAKLVLFPEAFIGGYPKGSDFGIVLGTRSMEGREEFSKYFNSAIEENGAESRRIAEIAITNNVFIVVGVVERSGGTLYCSVLTNTACSYGRRVVISLVTKSMIS</sequence>
<feature type="active site" description="Proton acceptor" evidence="3">
    <location>
        <position position="288"/>
    </location>
</feature>
<proteinExistence type="inferred from homology"/>
<evidence type="ECO:0000259" key="6">
    <source>
        <dbReference type="PROSITE" id="PS51864"/>
    </source>
</evidence>
<gene>
    <name evidence="7" type="ORF">HPLM_LOCUS20929</name>
</gene>
<evidence type="ECO:0000313" key="8">
    <source>
        <dbReference type="Proteomes" id="UP000268014"/>
    </source>
</evidence>
<name>A0A0N4X995_HAEPC</name>
<comment type="similarity">
    <text evidence="1">Belongs to the carbon-nitrogen hydrolase superfamily. Nitrilase family.</text>
</comment>
<evidence type="ECO:0000256" key="3">
    <source>
        <dbReference type="PROSITE-ProRule" id="PRU10139"/>
    </source>
</evidence>
<comment type="caution">
    <text evidence="2">Lacks conserved residue(s) required for the propagation of feature annotation.</text>
</comment>
<dbReference type="Proteomes" id="UP000268014">
    <property type="component" value="Unassembled WGS sequence"/>
</dbReference>
<reference evidence="9" key="1">
    <citation type="submission" date="2017-02" db="UniProtKB">
        <authorList>
            <consortium name="WormBaseParasite"/>
        </authorList>
    </citation>
    <scope>IDENTIFICATION</scope>
</reference>
<dbReference type="Pfam" id="PF00795">
    <property type="entry name" value="CN_hydrolase"/>
    <property type="match status" value="1"/>
</dbReference>
<dbReference type="PANTHER" id="PTHR46044:SF1">
    <property type="entry name" value="CN HYDROLASE DOMAIN-CONTAINING PROTEIN"/>
    <property type="match status" value="1"/>
</dbReference>
<evidence type="ECO:0000259" key="5">
    <source>
        <dbReference type="PROSITE" id="PS50263"/>
    </source>
</evidence>
<dbReference type="PANTHER" id="PTHR46044">
    <property type="entry name" value="NITRILASE"/>
    <property type="match status" value="1"/>
</dbReference>
<dbReference type="GO" id="GO:0016836">
    <property type="term" value="F:hydro-lyase activity"/>
    <property type="evidence" value="ECO:0007669"/>
    <property type="project" value="UniProtKB-ARBA"/>
</dbReference>
<evidence type="ECO:0000256" key="2">
    <source>
        <dbReference type="PROSITE-ProRule" id="PRU01211"/>
    </source>
</evidence>
<evidence type="ECO:0000256" key="4">
    <source>
        <dbReference type="SAM" id="MobiDB-lite"/>
    </source>
</evidence>
<dbReference type="WBParaSite" id="HPLM_0002093701-mRNA-1">
    <property type="protein sequence ID" value="HPLM_0002093701-mRNA-1"/>
    <property type="gene ID" value="HPLM_0002093701"/>
</dbReference>
<feature type="domain" description="CN hydrolase" evidence="5">
    <location>
        <begin position="248"/>
        <end position="383"/>
    </location>
</feature>
<dbReference type="GO" id="GO:0006508">
    <property type="term" value="P:proteolysis"/>
    <property type="evidence" value="ECO:0007669"/>
    <property type="project" value="InterPro"/>
</dbReference>
<evidence type="ECO:0000256" key="1">
    <source>
        <dbReference type="ARBA" id="ARBA00008129"/>
    </source>
</evidence>
<feature type="compositionally biased region" description="Low complexity" evidence="4">
    <location>
        <begin position="212"/>
        <end position="228"/>
    </location>
</feature>
<keyword evidence="8" id="KW-1185">Reference proteome</keyword>
<accession>A0A0N4X995</accession>
<dbReference type="GO" id="GO:0000257">
    <property type="term" value="F:nitrilase activity"/>
    <property type="evidence" value="ECO:0007669"/>
    <property type="project" value="UniProtKB-ARBA"/>
</dbReference>
<dbReference type="PROSITE" id="PS00920">
    <property type="entry name" value="NITRIL_CHT_1"/>
    <property type="match status" value="1"/>
</dbReference>
<dbReference type="OrthoDB" id="5819035at2759"/>
<dbReference type="GO" id="GO:0004222">
    <property type="term" value="F:metalloendopeptidase activity"/>
    <property type="evidence" value="ECO:0007669"/>
    <property type="project" value="InterPro"/>
</dbReference>
<dbReference type="InterPro" id="IPR000132">
    <property type="entry name" value="Nitrilase/CN_hydratase_CS"/>
</dbReference>